<name>A0A8S0WLB9_9FIRM</name>
<evidence type="ECO:0000313" key="3">
    <source>
        <dbReference type="EMBL" id="CAA7599944.1"/>
    </source>
</evidence>
<dbReference type="InterPro" id="IPR025251">
    <property type="entry name" value="DUF4213"/>
</dbReference>
<organism evidence="3">
    <name type="scientific">Acididesulfobacillus acetoxydans</name>
    <dbReference type="NCBI Taxonomy" id="1561005"/>
    <lineage>
        <taxon>Bacteria</taxon>
        <taxon>Bacillati</taxon>
        <taxon>Bacillota</taxon>
        <taxon>Clostridia</taxon>
        <taxon>Eubacteriales</taxon>
        <taxon>Peptococcaceae</taxon>
        <taxon>Acididesulfobacillus</taxon>
    </lineage>
</organism>
<reference evidence="4" key="1">
    <citation type="submission" date="2014-11" db="EMBL/GenBank/DDBJ databases">
        <authorList>
            <person name="Hornung B.V."/>
        </authorList>
    </citation>
    <scope>NUCLEOTIDE SEQUENCE</scope>
    <source>
        <strain evidence="4">INE</strain>
    </source>
</reference>
<gene>
    <name evidence="3" type="ORF">DEACI_0590</name>
    <name evidence="4" type="ORF">DEACI_2438</name>
</gene>
<dbReference type="Gene3D" id="3.30.390.100">
    <property type="match status" value="1"/>
</dbReference>
<dbReference type="AlphaFoldDB" id="A0A8S0WLB9"/>
<evidence type="ECO:0000313" key="4">
    <source>
        <dbReference type="EMBL" id="CEJ07964.1"/>
    </source>
</evidence>
<dbReference type="SUPFAM" id="SSF159713">
    <property type="entry name" value="Dhaf3308-like"/>
    <property type="match status" value="1"/>
</dbReference>
<protein>
    <submittedName>
        <fullName evidence="4">Conserved protein</fullName>
    </submittedName>
    <submittedName>
        <fullName evidence="3">Heavy-metal chelation domain protein</fullName>
    </submittedName>
</protein>
<keyword evidence="5" id="KW-1185">Reference proteome</keyword>
<reference evidence="3" key="2">
    <citation type="submission" date="2020-01" db="EMBL/GenBank/DDBJ databases">
        <authorList>
            <person name="Hornung B."/>
        </authorList>
    </citation>
    <scope>NUCLEOTIDE SEQUENCE</scope>
    <source>
        <strain evidence="3">PacBioINE</strain>
    </source>
</reference>
<dbReference type="Proteomes" id="UP001071230">
    <property type="component" value="Unassembled WGS sequence"/>
</dbReference>
<dbReference type="EMBL" id="LR746496">
    <property type="protein sequence ID" value="CAA7599944.1"/>
    <property type="molecule type" value="Genomic_DNA"/>
</dbReference>
<dbReference type="Gene3D" id="3.40.50.11590">
    <property type="match status" value="1"/>
</dbReference>
<dbReference type="RefSeq" id="WP_240983692.1">
    <property type="nucleotide sequence ID" value="NZ_CDGJ01000071.1"/>
</dbReference>
<feature type="domain" description="Putative heavy-metal chelation" evidence="1">
    <location>
        <begin position="111"/>
        <end position="243"/>
    </location>
</feature>
<evidence type="ECO:0000313" key="5">
    <source>
        <dbReference type="Proteomes" id="UP001071230"/>
    </source>
</evidence>
<evidence type="ECO:0000259" key="2">
    <source>
        <dbReference type="Pfam" id="PF13938"/>
    </source>
</evidence>
<proteinExistence type="predicted"/>
<dbReference type="Proteomes" id="UP000836597">
    <property type="component" value="Chromosome"/>
</dbReference>
<dbReference type="EMBL" id="CDGJ01000071">
    <property type="protein sequence ID" value="CEJ07964.1"/>
    <property type="molecule type" value="Genomic_DNA"/>
</dbReference>
<dbReference type="InterPro" id="IPR007161">
    <property type="entry name" value="DUF364"/>
</dbReference>
<dbReference type="Pfam" id="PF04016">
    <property type="entry name" value="DUF364"/>
    <property type="match status" value="1"/>
</dbReference>
<accession>A0A8S0WLB9</accession>
<sequence length="253" mass="27666">MMMWALYDELLAEIPPDLRVTDCLAGQHWTLVRSKTAGIAMTPREGRLSVKGAGQLRGLKVRELAEYIKSWHYNEATVGLAALNSALNTQERARELAGAPAAASAQEQASAFAVYRERVRGRKVAVIGHFPDLGVLSDVCTLSILERRPLEGDFPDPACEYILPRQDYVFITATTLVNKTLPRLLELAHQAQVILVGPSTPLTNRLFRHGISVLAGTVVTEPEKAWQFVQEGGGGPELFDHGCLMVKVVAPEA</sequence>
<dbReference type="Pfam" id="PF13938">
    <property type="entry name" value="DUF4213"/>
    <property type="match status" value="1"/>
</dbReference>
<evidence type="ECO:0000259" key="1">
    <source>
        <dbReference type="Pfam" id="PF04016"/>
    </source>
</evidence>
<dbReference type="KEGG" id="aacx:DEACI_0590"/>
<feature type="domain" description="DUF4213" evidence="2">
    <location>
        <begin position="7"/>
        <end position="86"/>
    </location>
</feature>